<evidence type="ECO:0000313" key="3">
    <source>
        <dbReference type="Proteomes" id="UP001168552"/>
    </source>
</evidence>
<dbReference type="Gene3D" id="1.20.1640.10">
    <property type="entry name" value="Multidrug efflux transporter AcrB transmembrane domain"/>
    <property type="match status" value="2"/>
</dbReference>
<dbReference type="Gene3D" id="3.30.70.1320">
    <property type="entry name" value="Multidrug efflux transporter AcrB pore domain like"/>
    <property type="match status" value="1"/>
</dbReference>
<feature type="transmembrane region" description="Helical" evidence="1">
    <location>
        <begin position="387"/>
        <end position="411"/>
    </location>
</feature>
<feature type="transmembrane region" description="Helical" evidence="1">
    <location>
        <begin position="12"/>
        <end position="35"/>
    </location>
</feature>
<dbReference type="Gene3D" id="3.30.2090.10">
    <property type="entry name" value="Multidrug efflux transporter AcrB TolC docking domain, DN and DC subdomains"/>
    <property type="match status" value="2"/>
</dbReference>
<dbReference type="PANTHER" id="PTHR32063">
    <property type="match status" value="1"/>
</dbReference>
<feature type="transmembrane region" description="Helical" evidence="1">
    <location>
        <begin position="984"/>
        <end position="1007"/>
    </location>
</feature>
<feature type="transmembrane region" description="Helical" evidence="1">
    <location>
        <begin position="464"/>
        <end position="485"/>
    </location>
</feature>
<dbReference type="InterPro" id="IPR027463">
    <property type="entry name" value="AcrB_DN_DC_subdom"/>
</dbReference>
<feature type="transmembrane region" description="Helical" evidence="1">
    <location>
        <begin position="338"/>
        <end position="354"/>
    </location>
</feature>
<accession>A0ABT8F5P1</accession>
<keyword evidence="1" id="KW-0812">Transmembrane</keyword>
<organism evidence="2 3">
    <name type="scientific">Shiella aurantiaca</name>
    <dbReference type="NCBI Taxonomy" id="3058365"/>
    <lineage>
        <taxon>Bacteria</taxon>
        <taxon>Pseudomonadati</taxon>
        <taxon>Bacteroidota</taxon>
        <taxon>Cytophagia</taxon>
        <taxon>Cytophagales</taxon>
        <taxon>Shiellaceae</taxon>
        <taxon>Shiella</taxon>
    </lineage>
</organism>
<dbReference type="SUPFAM" id="SSF82714">
    <property type="entry name" value="Multidrug efflux transporter AcrB TolC docking domain, DN and DC subdomains"/>
    <property type="match status" value="2"/>
</dbReference>
<feature type="transmembrane region" description="Helical" evidence="1">
    <location>
        <begin position="855"/>
        <end position="874"/>
    </location>
</feature>
<dbReference type="PANTHER" id="PTHR32063:SF28">
    <property type="entry name" value="BLR2861 PROTEIN"/>
    <property type="match status" value="1"/>
</dbReference>
<keyword evidence="1" id="KW-0472">Membrane</keyword>
<gene>
    <name evidence="2" type="ORF">QWY31_08900</name>
</gene>
<evidence type="ECO:0000256" key="1">
    <source>
        <dbReference type="SAM" id="Phobius"/>
    </source>
</evidence>
<dbReference type="SUPFAM" id="SSF82693">
    <property type="entry name" value="Multidrug efflux transporter AcrB pore domain, PN1, PN2, PC1 and PC2 subdomains"/>
    <property type="match status" value="3"/>
</dbReference>
<dbReference type="RefSeq" id="WP_320004148.1">
    <property type="nucleotide sequence ID" value="NZ_JAUHJS010000004.1"/>
</dbReference>
<proteinExistence type="predicted"/>
<keyword evidence="1" id="KW-1133">Transmembrane helix</keyword>
<dbReference type="SUPFAM" id="SSF82866">
    <property type="entry name" value="Multidrug efflux transporter AcrB transmembrane domain"/>
    <property type="match status" value="2"/>
</dbReference>
<name>A0ABT8F5P1_9BACT</name>
<feature type="transmembrane region" description="Helical" evidence="1">
    <location>
        <begin position="432"/>
        <end position="452"/>
    </location>
</feature>
<protein>
    <submittedName>
        <fullName evidence="2">Efflux RND transporter permease subunit</fullName>
    </submittedName>
</protein>
<feature type="transmembrane region" description="Helical" evidence="1">
    <location>
        <begin position="881"/>
        <end position="901"/>
    </location>
</feature>
<dbReference type="Pfam" id="PF00873">
    <property type="entry name" value="ACR_tran"/>
    <property type="match status" value="1"/>
</dbReference>
<feature type="transmembrane region" description="Helical" evidence="1">
    <location>
        <begin position="527"/>
        <end position="544"/>
    </location>
</feature>
<dbReference type="InterPro" id="IPR001036">
    <property type="entry name" value="Acrflvin-R"/>
</dbReference>
<dbReference type="Gene3D" id="3.30.70.1430">
    <property type="entry name" value="Multidrug efflux transporter AcrB pore domain"/>
    <property type="match status" value="2"/>
</dbReference>
<dbReference type="PRINTS" id="PR00702">
    <property type="entry name" value="ACRIFLAVINRP"/>
</dbReference>
<comment type="caution">
    <text evidence="2">The sequence shown here is derived from an EMBL/GenBank/DDBJ whole genome shotgun (WGS) entry which is preliminary data.</text>
</comment>
<keyword evidence="3" id="KW-1185">Reference proteome</keyword>
<feature type="transmembrane region" description="Helical" evidence="1">
    <location>
        <begin position="956"/>
        <end position="978"/>
    </location>
</feature>
<reference evidence="2" key="1">
    <citation type="submission" date="2023-06" db="EMBL/GenBank/DDBJ databases">
        <title>Cytophagales bacterium Strain LB-30, isolated from soil.</title>
        <authorList>
            <person name="Liu B."/>
        </authorList>
    </citation>
    <scope>NUCLEOTIDE SEQUENCE</scope>
    <source>
        <strain evidence="2">LB-30</strain>
    </source>
</reference>
<evidence type="ECO:0000313" key="2">
    <source>
        <dbReference type="EMBL" id="MDN4165618.1"/>
    </source>
</evidence>
<sequence>MASLSDISIKRPVLATVFSIIIVLFGIIGFSFLGVREFPSVDPPVITVSTNYTGANADVIESQITEPLEESINGISGIRNLTSISSDGRSSITVEFDIEVDLEAAANDVRDRVSRAQRNLPRDCDPPIVVKSDADAETILSLTVQSNKRNLLELTEIGNNLFKERLQTIPGVSEIRIWGEKKYAIRLLMDPAKLAAYGITPLDVSNALNQENVELPSGRIEGNNTELSIRTFGRLSTPEQFNDLIIKEESGSIIRFRDIGEAILSPENERSILRGNNFTAMIGIAVTPQPGSNYVAIADEFYKRVAQMEKDLPEDLTLGYALDTTQNIRKAITEVEETIFIAFGLVVLVIFAFLRDWRTTLIPVVAIPISLVGAFFIMYLFGFSINILTLLGIVLATGLVVDDAIVVLENIYQKIENGMQPREAGFEGAKEIYFAIISTTITLAAVFLPIIFLQGITGRLFREFGIVVAGSVIISAFVSLTLTPMMSTRLLKQRTSHGKFYEVTERFFTNLTNAYHNSLKRFIEMRWIALVIMAVSIGMIFIIGKNVPSELAPLEDKSRVRIISTAPEGTSYEAMDEYILKILAVVDTLPETESVLSVTAPGFGATASVNSGFVRLTLVEPDKRDRSQQEIADQLSAIVKEMPFARTFVTQEETIGGGRNSGLPVQFVIQAPNFEKLKEVIPTFMEKAQADPAFQVVDLNLKFNKPEITVEIDRDKARSLGVSVRDVAETLQLYFSGQRFGYFIMDGKQYQVIGQANRANRNDPLDLSTATVRSRTGELIQLANLVKMSEQSSPPQLYRFNRYVSATISAAPAKRITLGQGIDAMDKIAKEVLDDDFSTSLTGTSKEFAESSNSLLFAFLFALVLIYLILSAQFESFVDPLIIMFTVPLAISGAVLSLWLFGNTLNIFSQIGIIVLIGIVTKNGILIVEFANQKKEEGLQKFEAVLEASTLRLRPILMTSLATILGALPIALALGAASKSRVPMGIAIIGGLLFSLILTLYVIPALYTYMSRHKVLPAGQENAQEKPVEQFA</sequence>
<feature type="transmembrane region" description="Helical" evidence="1">
    <location>
        <begin position="907"/>
        <end position="931"/>
    </location>
</feature>
<dbReference type="Gene3D" id="3.30.70.1440">
    <property type="entry name" value="Multidrug efflux transporter AcrB pore domain"/>
    <property type="match status" value="1"/>
</dbReference>
<feature type="transmembrane region" description="Helical" evidence="1">
    <location>
        <begin position="361"/>
        <end position="381"/>
    </location>
</feature>
<dbReference type="Proteomes" id="UP001168552">
    <property type="component" value="Unassembled WGS sequence"/>
</dbReference>
<dbReference type="EMBL" id="JAUHJS010000004">
    <property type="protein sequence ID" value="MDN4165618.1"/>
    <property type="molecule type" value="Genomic_DNA"/>
</dbReference>